<evidence type="ECO:0000259" key="1">
    <source>
        <dbReference type="Pfam" id="PF00501"/>
    </source>
</evidence>
<gene>
    <name evidence="3" type="ORF">METZ01_LOCUS122876</name>
</gene>
<accession>A0A381XZZ8</accession>
<dbReference type="Gene3D" id="3.40.50.12780">
    <property type="entry name" value="N-terminal domain of ligase-like"/>
    <property type="match status" value="1"/>
</dbReference>
<organism evidence="3">
    <name type="scientific">marine metagenome</name>
    <dbReference type="NCBI Taxonomy" id="408172"/>
    <lineage>
        <taxon>unclassified sequences</taxon>
        <taxon>metagenomes</taxon>
        <taxon>ecological metagenomes</taxon>
    </lineage>
</organism>
<name>A0A381XZZ8_9ZZZZ</name>
<protein>
    <recommendedName>
        <fullName evidence="4">AMP-dependent synthetase/ligase domain-containing protein</fullName>
    </recommendedName>
</protein>
<dbReference type="InterPro" id="IPR025110">
    <property type="entry name" value="AMP-bd_C"/>
</dbReference>
<dbReference type="PROSITE" id="PS00455">
    <property type="entry name" value="AMP_BINDING"/>
    <property type="match status" value="1"/>
</dbReference>
<dbReference type="PANTHER" id="PTHR43201:SF32">
    <property type="entry name" value="2-SUCCINYLBENZOATE--COA LIGASE, CHLOROPLASTIC_PEROXISOMAL"/>
    <property type="match status" value="1"/>
</dbReference>
<feature type="domain" description="AMP-binding enzyme C-terminal" evidence="2">
    <location>
        <begin position="406"/>
        <end position="480"/>
    </location>
</feature>
<dbReference type="PANTHER" id="PTHR43201">
    <property type="entry name" value="ACYL-COA SYNTHETASE"/>
    <property type="match status" value="1"/>
</dbReference>
<dbReference type="InterPro" id="IPR042099">
    <property type="entry name" value="ANL_N_sf"/>
</dbReference>
<dbReference type="Gene3D" id="3.30.300.30">
    <property type="match status" value="1"/>
</dbReference>
<dbReference type="EMBL" id="UINC01016903">
    <property type="protein sequence ID" value="SVA70022.1"/>
    <property type="molecule type" value="Genomic_DNA"/>
</dbReference>
<evidence type="ECO:0000259" key="2">
    <source>
        <dbReference type="Pfam" id="PF13193"/>
    </source>
</evidence>
<feature type="domain" description="AMP-dependent synthetase/ligase" evidence="1">
    <location>
        <begin position="26"/>
        <end position="357"/>
    </location>
</feature>
<dbReference type="InterPro" id="IPR000873">
    <property type="entry name" value="AMP-dep_synth/lig_dom"/>
</dbReference>
<sequence>MTNKNNTKPHQSDLDYAVEEWSRLQNRDPKSLAVVEPDRTITCAELIHQARLRAGQFIAQGVTPGSRVIVARPNVIEFVVDYLAVRLCGAILVNLPWSAGTSITELAKVLDAQVVVLTEHLVGDNSLFDQLGDRRFREHETAPIGPQNPIPRGADEVAWLACTSGTTGTPKAAMHTGASWECQTRVFAQHFELTQEDPILVTSPVGHAVSLLFGVRMCLMLNSLMVLIPRWNIEVAAELVDRYQCVFTVAPTPYLVDTVTYVEKHGLAQFKSLRFFPSAGAPVPRSLVRRGLDALPQCQVWSYFGTSEAGAVTAVPLDADLEKRLNTDGIAMPGTQTRVIDGELQLHNPQQMMQGYWSGDPDQRLHSDGWYETGDACDQRDDGYIKMIGRARDIILRGGENISPLEIENVLLGHDQVTDVCIIGYPDERLGSRLAAVVVATADTTLESLRSHCQTIGLAKAKWPEMIIHIETIPLSPIGKVKRGDLEDLVWGIVKQQGASSVQ</sequence>
<proteinExistence type="predicted"/>
<dbReference type="GO" id="GO:0031956">
    <property type="term" value="F:medium-chain fatty acid-CoA ligase activity"/>
    <property type="evidence" value="ECO:0007669"/>
    <property type="project" value="TreeGrafter"/>
</dbReference>
<dbReference type="InterPro" id="IPR020845">
    <property type="entry name" value="AMP-binding_CS"/>
</dbReference>
<dbReference type="InterPro" id="IPR045851">
    <property type="entry name" value="AMP-bd_C_sf"/>
</dbReference>
<evidence type="ECO:0000313" key="3">
    <source>
        <dbReference type="EMBL" id="SVA70022.1"/>
    </source>
</evidence>
<dbReference type="AlphaFoldDB" id="A0A381XZZ8"/>
<dbReference type="SUPFAM" id="SSF56801">
    <property type="entry name" value="Acetyl-CoA synthetase-like"/>
    <property type="match status" value="1"/>
</dbReference>
<dbReference type="Pfam" id="PF13193">
    <property type="entry name" value="AMP-binding_C"/>
    <property type="match status" value="1"/>
</dbReference>
<reference evidence="3" key="1">
    <citation type="submission" date="2018-05" db="EMBL/GenBank/DDBJ databases">
        <authorList>
            <person name="Lanie J.A."/>
            <person name="Ng W.-L."/>
            <person name="Kazmierczak K.M."/>
            <person name="Andrzejewski T.M."/>
            <person name="Davidsen T.M."/>
            <person name="Wayne K.J."/>
            <person name="Tettelin H."/>
            <person name="Glass J.I."/>
            <person name="Rusch D."/>
            <person name="Podicherti R."/>
            <person name="Tsui H.-C.T."/>
            <person name="Winkler M.E."/>
        </authorList>
    </citation>
    <scope>NUCLEOTIDE SEQUENCE</scope>
</reference>
<dbReference type="Pfam" id="PF00501">
    <property type="entry name" value="AMP-binding"/>
    <property type="match status" value="1"/>
</dbReference>
<dbReference type="GO" id="GO:0006631">
    <property type="term" value="P:fatty acid metabolic process"/>
    <property type="evidence" value="ECO:0007669"/>
    <property type="project" value="TreeGrafter"/>
</dbReference>
<evidence type="ECO:0008006" key="4">
    <source>
        <dbReference type="Google" id="ProtNLM"/>
    </source>
</evidence>